<proteinExistence type="predicted"/>
<keyword evidence="2" id="KW-1133">Transmembrane helix</keyword>
<dbReference type="Proteomes" id="UP000029914">
    <property type="component" value="Chromosome"/>
</dbReference>
<feature type="compositionally biased region" description="Polar residues" evidence="1">
    <location>
        <begin position="88"/>
        <end position="102"/>
    </location>
</feature>
<name>A0A097IJH5_9CORY</name>
<dbReference type="HOGENOM" id="CLU_2272629_0_0_11"/>
<feature type="transmembrane region" description="Helical" evidence="2">
    <location>
        <begin position="55"/>
        <end position="74"/>
    </location>
</feature>
<feature type="compositionally biased region" description="Basic and acidic residues" evidence="1">
    <location>
        <begin position="16"/>
        <end position="31"/>
    </location>
</feature>
<evidence type="ECO:0000313" key="3">
    <source>
        <dbReference type="EMBL" id="AIT62307.1"/>
    </source>
</evidence>
<keyword evidence="2" id="KW-0472">Membrane</keyword>
<dbReference type="RefSeq" id="WP_018020756.1">
    <property type="nucleotide sequence ID" value="NZ_AQUX01000001.1"/>
</dbReference>
<organism evidence="3 4">
    <name type="scientific">Corynebacterium doosanense CAU 212 = DSM 45436</name>
    <dbReference type="NCBI Taxonomy" id="558173"/>
    <lineage>
        <taxon>Bacteria</taxon>
        <taxon>Bacillati</taxon>
        <taxon>Actinomycetota</taxon>
        <taxon>Actinomycetes</taxon>
        <taxon>Mycobacteriales</taxon>
        <taxon>Corynebacteriaceae</taxon>
        <taxon>Corynebacterium</taxon>
    </lineage>
</organism>
<dbReference type="KEGG" id="cdo:CDOO_09990"/>
<gene>
    <name evidence="3" type="ORF">CDOO_09990</name>
</gene>
<keyword evidence="4" id="KW-1185">Reference proteome</keyword>
<evidence type="ECO:0000256" key="2">
    <source>
        <dbReference type="SAM" id="Phobius"/>
    </source>
</evidence>
<dbReference type="AlphaFoldDB" id="A0A097IJH5"/>
<protein>
    <submittedName>
        <fullName evidence="3">Uncharacterized protein</fullName>
    </submittedName>
</protein>
<accession>A0A097IJH5</accession>
<reference evidence="3 4" key="1">
    <citation type="submission" date="2013-09" db="EMBL/GenBank/DDBJ databases">
        <title>Complete genome sequence of Corynebacterium doosanense CAU 212(T) (=DSM 45436(T)), isolated from activated sludge.</title>
        <authorList>
            <person name="Schaffert L."/>
            <person name="Albersmeier A."/>
            <person name="Kalinowski J."/>
            <person name="Ruckert C."/>
        </authorList>
    </citation>
    <scope>NUCLEOTIDE SEQUENCE [LARGE SCALE GENOMIC DNA]</scope>
    <source>
        <strain evidence="3 4">CAU 212</strain>
    </source>
</reference>
<evidence type="ECO:0000313" key="4">
    <source>
        <dbReference type="Proteomes" id="UP000029914"/>
    </source>
</evidence>
<keyword evidence="2" id="KW-0812">Transmembrane</keyword>
<evidence type="ECO:0000256" key="1">
    <source>
        <dbReference type="SAM" id="MobiDB-lite"/>
    </source>
</evidence>
<dbReference type="EMBL" id="CP006764">
    <property type="protein sequence ID" value="AIT62307.1"/>
    <property type="molecule type" value="Genomic_DNA"/>
</dbReference>
<sequence length="102" mass="10864">MTTPNPPAPQEGNEAVDPRLDTRDPVSRGHENPGIGKANSAGPSGEDDGTADRKWWWIIGIALLLVAAFLFWWLTGGGADNPQEEQEAPTQVTATETPSPTS</sequence>
<feature type="region of interest" description="Disordered" evidence="1">
    <location>
        <begin position="1"/>
        <end position="50"/>
    </location>
</feature>
<feature type="region of interest" description="Disordered" evidence="1">
    <location>
        <begin position="76"/>
        <end position="102"/>
    </location>
</feature>